<dbReference type="InterPro" id="IPR022998">
    <property type="entry name" value="ThiamineP_synth_TenI"/>
</dbReference>
<dbReference type="AlphaFoldDB" id="A0AAE3MGK7"/>
<evidence type="ECO:0000313" key="4">
    <source>
        <dbReference type="EMBL" id="MCW3807194.1"/>
    </source>
</evidence>
<comment type="pathway">
    <text evidence="1">Cofactor biosynthesis; thiamine diphosphate biosynthesis.</text>
</comment>
<dbReference type="GO" id="GO:0009228">
    <property type="term" value="P:thiamine biosynthetic process"/>
    <property type="evidence" value="ECO:0007669"/>
    <property type="project" value="UniProtKB-KW"/>
</dbReference>
<accession>A0AAE3MGK7</accession>
<dbReference type="PANTHER" id="PTHR20857">
    <property type="entry name" value="THIAMINE-PHOSPHATE PYROPHOSPHORYLASE"/>
    <property type="match status" value="1"/>
</dbReference>
<dbReference type="InterPro" id="IPR013785">
    <property type="entry name" value="Aldolase_TIM"/>
</dbReference>
<dbReference type="Pfam" id="PF02581">
    <property type="entry name" value="TMP-TENI"/>
    <property type="match status" value="1"/>
</dbReference>
<keyword evidence="2" id="KW-0784">Thiamine biosynthesis</keyword>
<feature type="domain" description="Thiamine phosphate synthase/TenI" evidence="3">
    <location>
        <begin position="4"/>
        <end position="175"/>
    </location>
</feature>
<dbReference type="SUPFAM" id="SSF51391">
    <property type="entry name" value="Thiamin phosphate synthase"/>
    <property type="match status" value="1"/>
</dbReference>
<evidence type="ECO:0000259" key="3">
    <source>
        <dbReference type="Pfam" id="PF02581"/>
    </source>
</evidence>
<evidence type="ECO:0000313" key="5">
    <source>
        <dbReference type="Proteomes" id="UP001207408"/>
    </source>
</evidence>
<name>A0AAE3MGK7_9BACT</name>
<keyword evidence="5" id="KW-1185">Reference proteome</keyword>
<dbReference type="GO" id="GO:0005737">
    <property type="term" value="C:cytoplasm"/>
    <property type="evidence" value="ECO:0007669"/>
    <property type="project" value="TreeGrafter"/>
</dbReference>
<dbReference type="Proteomes" id="UP001207408">
    <property type="component" value="Unassembled WGS sequence"/>
</dbReference>
<dbReference type="CDD" id="cd00564">
    <property type="entry name" value="TMP_TenI"/>
    <property type="match status" value="1"/>
</dbReference>
<proteinExistence type="predicted"/>
<gene>
    <name evidence="4" type="ORF">OM074_16275</name>
</gene>
<dbReference type="InterPro" id="IPR036206">
    <property type="entry name" value="ThiamineP_synth_sf"/>
</dbReference>
<evidence type="ECO:0000256" key="1">
    <source>
        <dbReference type="ARBA" id="ARBA00004948"/>
    </source>
</evidence>
<organism evidence="4 5">
    <name type="scientific">Plebeiibacterium marinum</name>
    <dbReference type="NCBI Taxonomy" id="2992111"/>
    <lineage>
        <taxon>Bacteria</taxon>
        <taxon>Pseudomonadati</taxon>
        <taxon>Bacteroidota</taxon>
        <taxon>Bacteroidia</taxon>
        <taxon>Marinilabiliales</taxon>
        <taxon>Marinilabiliaceae</taxon>
        <taxon>Plebeiibacterium</taxon>
    </lineage>
</organism>
<dbReference type="Gene3D" id="3.20.20.70">
    <property type="entry name" value="Aldolase class I"/>
    <property type="match status" value="1"/>
</dbReference>
<dbReference type="EMBL" id="JAPDPI010000040">
    <property type="protein sequence ID" value="MCW3807194.1"/>
    <property type="molecule type" value="Genomic_DNA"/>
</dbReference>
<comment type="caution">
    <text evidence="4">The sequence shown here is derived from an EMBL/GenBank/DDBJ whole genome shotgun (WGS) entry which is preliminary data.</text>
</comment>
<protein>
    <submittedName>
        <fullName evidence="4">Thiamine phosphate synthase</fullName>
    </submittedName>
</protein>
<reference evidence="4" key="1">
    <citation type="submission" date="2022-10" db="EMBL/GenBank/DDBJ databases">
        <authorList>
            <person name="Yu W.X."/>
        </authorList>
    </citation>
    <scope>NUCLEOTIDE SEQUENCE</scope>
    <source>
        <strain evidence="4">D04</strain>
    </source>
</reference>
<evidence type="ECO:0000256" key="2">
    <source>
        <dbReference type="ARBA" id="ARBA00022977"/>
    </source>
</evidence>
<sequence>MQFYIITHPATVPNEADIISYLLSNELATVHLRKPDSSVDNVRKLLKAIPASLHNKIVVHNHLELSNEFDIKGLHFNRHTQHLIKNYESFPGSKSISTHGLNEITDLPSVFDYYFLSPIFASTSKPGYGGNSFLMKDILKFAKQNPDRKLVALSGITHKNIYKVKQAGFYGAAILGGFWDFCSISEKMDDVSVFFHQMNSVLL</sequence>
<dbReference type="RefSeq" id="WP_301201358.1">
    <property type="nucleotide sequence ID" value="NZ_JAPDPI010000040.1"/>
</dbReference>
<dbReference type="GO" id="GO:0004789">
    <property type="term" value="F:thiamine-phosphate diphosphorylase activity"/>
    <property type="evidence" value="ECO:0007669"/>
    <property type="project" value="TreeGrafter"/>
</dbReference>
<dbReference type="PANTHER" id="PTHR20857:SF15">
    <property type="entry name" value="THIAMINE-PHOSPHATE SYNTHASE"/>
    <property type="match status" value="1"/>
</dbReference>